<reference evidence="14 15" key="1">
    <citation type="submission" date="2011-01" db="EMBL/GenBank/DDBJ databases">
        <title>Whole genome sequence of Amphibacillus xylinus NBRC 15112.</title>
        <authorList>
            <person name="Nakazawa H."/>
            <person name="Katano Y."/>
            <person name="Nakamura S."/>
            <person name="Sasagawa M."/>
            <person name="Fukada J."/>
            <person name="Arai T."/>
            <person name="Sasakura N."/>
            <person name="Mochizuki D."/>
            <person name="Hosoyama A."/>
            <person name="Harada K."/>
            <person name="Horikawa H."/>
            <person name="Kato Y."/>
            <person name="Harada T."/>
            <person name="Sasaki K."/>
            <person name="Sekiguchi M."/>
            <person name="Hodoyama M."/>
            <person name="Nishiko R."/>
            <person name="Narita H."/>
            <person name="Hanamaki A."/>
            <person name="Hata C."/>
            <person name="Konno Y."/>
            <person name="Niimura Y."/>
            <person name="Yamazaki S."/>
            <person name="Fujita N."/>
        </authorList>
    </citation>
    <scope>NUCLEOTIDE SEQUENCE [LARGE SCALE GENOMIC DNA]</scope>
    <source>
        <strain evidence="15">ATCC 51415 / DSM 6626 / JCM 7361 / LMG 17667 / NBRC 15112 / Ep01</strain>
    </source>
</reference>
<evidence type="ECO:0000256" key="1">
    <source>
        <dbReference type="ARBA" id="ARBA00003408"/>
    </source>
</evidence>
<feature type="transmembrane region" description="Helical" evidence="13">
    <location>
        <begin position="421"/>
        <end position="442"/>
    </location>
</feature>
<dbReference type="RefSeq" id="WP_015011101.1">
    <property type="nucleotide sequence ID" value="NC_018704.1"/>
</dbReference>
<evidence type="ECO:0000313" key="15">
    <source>
        <dbReference type="Proteomes" id="UP000006294"/>
    </source>
</evidence>
<evidence type="ECO:0000256" key="7">
    <source>
        <dbReference type="ARBA" id="ARBA00022475"/>
    </source>
</evidence>
<dbReference type="PANTHER" id="PTHR43298">
    <property type="entry name" value="MULTIDRUG RESISTANCE PROTEIN NORM-RELATED"/>
    <property type="match status" value="1"/>
</dbReference>
<dbReference type="GO" id="GO:0042910">
    <property type="term" value="F:xenobiotic transmembrane transporter activity"/>
    <property type="evidence" value="ECO:0007669"/>
    <property type="project" value="InterPro"/>
</dbReference>
<dbReference type="NCBIfam" id="TIGR00797">
    <property type="entry name" value="matE"/>
    <property type="match status" value="1"/>
</dbReference>
<dbReference type="KEGG" id="axl:AXY_23910"/>
<evidence type="ECO:0000256" key="9">
    <source>
        <dbReference type="ARBA" id="ARBA00022989"/>
    </source>
</evidence>
<evidence type="ECO:0000256" key="3">
    <source>
        <dbReference type="ARBA" id="ARBA00010199"/>
    </source>
</evidence>
<evidence type="ECO:0000256" key="6">
    <source>
        <dbReference type="ARBA" id="ARBA00022449"/>
    </source>
</evidence>
<evidence type="ECO:0000256" key="2">
    <source>
        <dbReference type="ARBA" id="ARBA00004651"/>
    </source>
</evidence>
<feature type="transmembrane region" description="Helical" evidence="13">
    <location>
        <begin position="287"/>
        <end position="308"/>
    </location>
</feature>
<sequence length="454" mass="50234">MYHAETLKDKFLLFLKILWPIMVTQISLALMNLVDTIMAGQVGTEDLAGVAIGTSLWSPVFTGMNGIILAVTPIVAHYLGKNENNKIHFTVTQAIYLAVITAVLIISVGGIFLSPILNYMDLEPNVRHIALNYLIGLSIGIIPLFVSNVLRNFYDAQGYTRISMLITLIAVPFNIVLNYCFIFGKLGLPKMGGIGAGYATGISYWITLMISIFMTFKLQNVRHYRLFVNWVKPSVKSWLEQLKIGVPIGLSIFFESSIFSVVTLLIGMMFSTVAIAANQIVISFTTLIFMIPLSISMALTIVVSYSVGGRRLKSAKHYTFLGVSSGMTILILTATFMFFFREEIAKLYSNDPEAIALAAQLFLVSILYQLSDSVQAGLQGVLRGFKDVTVPFFIAFVSYWMIGMPVGYLLATQTNLGPAGFWFGISIGLTSAAIGFIIRLRFTYRKEKLKLQAQ</sequence>
<evidence type="ECO:0000256" key="12">
    <source>
        <dbReference type="ARBA" id="ARBA00031636"/>
    </source>
</evidence>
<dbReference type="STRING" id="698758.AXY_23910"/>
<evidence type="ECO:0000256" key="10">
    <source>
        <dbReference type="ARBA" id="ARBA00023065"/>
    </source>
</evidence>
<dbReference type="AlphaFoldDB" id="K0J854"/>
<keyword evidence="6" id="KW-0050">Antiport</keyword>
<feature type="transmembrane region" description="Helical" evidence="13">
    <location>
        <begin position="54"/>
        <end position="75"/>
    </location>
</feature>
<dbReference type="InterPro" id="IPR002528">
    <property type="entry name" value="MATE_fam"/>
</dbReference>
<dbReference type="InterPro" id="IPR048279">
    <property type="entry name" value="MdtK-like"/>
</dbReference>
<dbReference type="PATRIC" id="fig|698758.3.peg.2397"/>
<dbReference type="OrthoDB" id="9780160at2"/>
<keyword evidence="9 13" id="KW-1133">Transmembrane helix</keyword>
<proteinExistence type="inferred from homology"/>
<comment type="subcellular location">
    <subcellularLocation>
        <location evidence="2">Cell membrane</location>
        <topology evidence="2">Multi-pass membrane protein</topology>
    </subcellularLocation>
</comment>
<feature type="transmembrane region" description="Helical" evidence="13">
    <location>
        <begin position="196"/>
        <end position="216"/>
    </location>
</feature>
<feature type="transmembrane region" description="Helical" evidence="13">
    <location>
        <begin position="352"/>
        <end position="370"/>
    </location>
</feature>
<feature type="transmembrane region" description="Helical" evidence="13">
    <location>
        <begin position="320"/>
        <end position="340"/>
    </location>
</feature>
<dbReference type="HOGENOM" id="CLU_012893_6_0_9"/>
<gene>
    <name evidence="14" type="ordered locus">AXY_23910</name>
</gene>
<dbReference type="EMBL" id="AP012050">
    <property type="protein sequence ID" value="BAM48523.1"/>
    <property type="molecule type" value="Genomic_DNA"/>
</dbReference>
<feature type="transmembrane region" description="Helical" evidence="13">
    <location>
        <begin position="258"/>
        <end position="281"/>
    </location>
</feature>
<dbReference type="PANTHER" id="PTHR43298:SF2">
    <property type="entry name" value="FMN_FAD EXPORTER YEEO-RELATED"/>
    <property type="match status" value="1"/>
</dbReference>
<feature type="transmembrane region" description="Helical" evidence="13">
    <location>
        <begin position="12"/>
        <end position="34"/>
    </location>
</feature>
<evidence type="ECO:0000256" key="8">
    <source>
        <dbReference type="ARBA" id="ARBA00022692"/>
    </source>
</evidence>
<feature type="transmembrane region" description="Helical" evidence="13">
    <location>
        <begin position="95"/>
        <end position="117"/>
    </location>
</feature>
<feature type="transmembrane region" description="Helical" evidence="13">
    <location>
        <begin position="162"/>
        <end position="184"/>
    </location>
</feature>
<keyword evidence="15" id="KW-1185">Reference proteome</keyword>
<keyword evidence="5" id="KW-0813">Transport</keyword>
<feature type="transmembrane region" description="Helical" evidence="13">
    <location>
        <begin position="129"/>
        <end position="150"/>
    </location>
</feature>
<keyword evidence="10" id="KW-0406">Ion transport</keyword>
<dbReference type="GO" id="GO:0006811">
    <property type="term" value="P:monoatomic ion transport"/>
    <property type="evidence" value="ECO:0007669"/>
    <property type="project" value="UniProtKB-KW"/>
</dbReference>
<comment type="function">
    <text evidence="1">Multidrug efflux pump.</text>
</comment>
<evidence type="ECO:0000256" key="13">
    <source>
        <dbReference type="SAM" id="Phobius"/>
    </source>
</evidence>
<dbReference type="Proteomes" id="UP000006294">
    <property type="component" value="Chromosome"/>
</dbReference>
<comment type="similarity">
    <text evidence="3">Belongs to the multi antimicrobial extrusion (MATE) (TC 2.A.66.1) family.</text>
</comment>
<keyword evidence="7" id="KW-1003">Cell membrane</keyword>
<evidence type="ECO:0000256" key="11">
    <source>
        <dbReference type="ARBA" id="ARBA00023136"/>
    </source>
</evidence>
<dbReference type="InterPro" id="IPR050222">
    <property type="entry name" value="MATE_MdtK"/>
</dbReference>
<feature type="transmembrane region" description="Helical" evidence="13">
    <location>
        <begin position="390"/>
        <end position="409"/>
    </location>
</feature>
<evidence type="ECO:0000256" key="4">
    <source>
        <dbReference type="ARBA" id="ARBA00020268"/>
    </source>
</evidence>
<dbReference type="Pfam" id="PF01554">
    <property type="entry name" value="MatE"/>
    <property type="match status" value="2"/>
</dbReference>
<dbReference type="GO" id="GO:0005886">
    <property type="term" value="C:plasma membrane"/>
    <property type="evidence" value="ECO:0007669"/>
    <property type="project" value="UniProtKB-SubCell"/>
</dbReference>
<keyword evidence="8 13" id="KW-0812">Transmembrane</keyword>
<accession>K0J854</accession>
<evidence type="ECO:0000313" key="14">
    <source>
        <dbReference type="EMBL" id="BAM48523.1"/>
    </source>
</evidence>
<keyword evidence="11 13" id="KW-0472">Membrane</keyword>
<dbReference type="GO" id="GO:0015297">
    <property type="term" value="F:antiporter activity"/>
    <property type="evidence" value="ECO:0007669"/>
    <property type="project" value="UniProtKB-KW"/>
</dbReference>
<dbReference type="PIRSF" id="PIRSF006603">
    <property type="entry name" value="DinF"/>
    <property type="match status" value="1"/>
</dbReference>
<dbReference type="eggNOG" id="COG0534">
    <property type="taxonomic scope" value="Bacteria"/>
</dbReference>
<evidence type="ECO:0000256" key="5">
    <source>
        <dbReference type="ARBA" id="ARBA00022448"/>
    </source>
</evidence>
<name>K0J854_AMPXN</name>
<protein>
    <recommendedName>
        <fullName evidence="4">Probable multidrug resistance protein NorM</fullName>
    </recommendedName>
    <alternativeName>
        <fullName evidence="12">Multidrug-efflux transporter</fullName>
    </alternativeName>
</protein>
<dbReference type="CDD" id="cd13131">
    <property type="entry name" value="MATE_NorM_like"/>
    <property type="match status" value="1"/>
</dbReference>
<organism evidence="14 15">
    <name type="scientific">Amphibacillus xylanus (strain ATCC 51415 / DSM 6626 / JCM 7361 / LMG 17667 / NBRC 15112 / Ep01)</name>
    <dbReference type="NCBI Taxonomy" id="698758"/>
    <lineage>
        <taxon>Bacteria</taxon>
        <taxon>Bacillati</taxon>
        <taxon>Bacillota</taxon>
        <taxon>Bacilli</taxon>
        <taxon>Bacillales</taxon>
        <taxon>Bacillaceae</taxon>
        <taxon>Amphibacillus</taxon>
    </lineage>
</organism>